<name>A0ABN4QZV6_9BORD</name>
<evidence type="ECO:0000313" key="4">
    <source>
        <dbReference type="EMBL" id="ANN66592.1"/>
    </source>
</evidence>
<feature type="transmembrane region" description="Helical" evidence="2">
    <location>
        <begin position="135"/>
        <end position="154"/>
    </location>
</feature>
<evidence type="ECO:0000256" key="1">
    <source>
        <dbReference type="SAM" id="MobiDB-lite"/>
    </source>
</evidence>
<evidence type="ECO:0000256" key="3">
    <source>
        <dbReference type="SAM" id="SignalP"/>
    </source>
</evidence>
<keyword evidence="2" id="KW-0472">Membrane</keyword>
<feature type="chain" id="PRO_5047159407" description="DNA gyrase subunit B" evidence="3">
    <location>
        <begin position="24"/>
        <end position="223"/>
    </location>
</feature>
<keyword evidence="5" id="KW-1185">Reference proteome</keyword>
<feature type="signal peptide" evidence="3">
    <location>
        <begin position="1"/>
        <end position="23"/>
    </location>
</feature>
<keyword evidence="2" id="KW-1133">Transmembrane helix</keyword>
<evidence type="ECO:0000256" key="2">
    <source>
        <dbReference type="SAM" id="Phobius"/>
    </source>
</evidence>
<feature type="region of interest" description="Disordered" evidence="1">
    <location>
        <begin position="191"/>
        <end position="223"/>
    </location>
</feature>
<accession>A0ABN4QZV6</accession>
<proteinExistence type="predicted"/>
<feature type="transmembrane region" description="Helical" evidence="2">
    <location>
        <begin position="84"/>
        <end position="104"/>
    </location>
</feature>
<evidence type="ECO:0008006" key="6">
    <source>
        <dbReference type="Google" id="ProtNLM"/>
    </source>
</evidence>
<feature type="compositionally biased region" description="Low complexity" evidence="1">
    <location>
        <begin position="197"/>
        <end position="217"/>
    </location>
</feature>
<organism evidence="4 5">
    <name type="scientific">Bordetella bronchialis</name>
    <dbReference type="NCBI Taxonomy" id="463025"/>
    <lineage>
        <taxon>Bacteria</taxon>
        <taxon>Pseudomonadati</taxon>
        <taxon>Pseudomonadota</taxon>
        <taxon>Betaproteobacteria</taxon>
        <taxon>Burkholderiales</taxon>
        <taxon>Alcaligenaceae</taxon>
        <taxon>Bordetella</taxon>
    </lineage>
</organism>
<reference evidence="4 5" key="1">
    <citation type="submission" date="2016-06" db="EMBL/GenBank/DDBJ databases">
        <title>Complete genome sequences of Bordetella bronchialis and Bordetella flabilis.</title>
        <authorList>
            <person name="LiPuma J.J."/>
            <person name="Spilker T."/>
        </authorList>
    </citation>
    <scope>NUCLEOTIDE SEQUENCE [LARGE SCALE GENOMIC DNA]</scope>
    <source>
        <strain evidence="4 5">AU3182</strain>
    </source>
</reference>
<evidence type="ECO:0000313" key="5">
    <source>
        <dbReference type="Proteomes" id="UP000091897"/>
    </source>
</evidence>
<dbReference type="Proteomes" id="UP000091897">
    <property type="component" value="Chromosome"/>
</dbReference>
<keyword evidence="2" id="KW-0812">Transmembrane</keyword>
<feature type="transmembrane region" description="Helical" evidence="2">
    <location>
        <begin position="30"/>
        <end position="47"/>
    </location>
</feature>
<gene>
    <name evidence="4" type="ORF">BAU06_10085</name>
</gene>
<feature type="transmembrane region" description="Helical" evidence="2">
    <location>
        <begin position="59"/>
        <end position="78"/>
    </location>
</feature>
<protein>
    <recommendedName>
        <fullName evidence="6">DNA gyrase subunit B</fullName>
    </recommendedName>
</protein>
<feature type="transmembrane region" description="Helical" evidence="2">
    <location>
        <begin position="160"/>
        <end position="181"/>
    </location>
</feature>
<sequence length="223" mass="23703">MTRAVLAIALLLAGVAYPFAAHASLQNGSARWILLPLAGLWLARALFDATAGAARKGTAGGWLLPAIVTAFCAATAYVDDPRWLRAYPVLVNGAMFAVFAASLWRGMPVVERFARLRHPDLPPRAVAYTRKVTQVWAGFFAFNGLTAAALSLWAPWRWWTLYNGAISYVLIGLLMAGEWLVRPAQGKRGDPAAATRGVATHGAGTPGPARPGVAPRAMARDGG</sequence>
<keyword evidence="3" id="KW-0732">Signal</keyword>
<dbReference type="RefSeq" id="WP_066348083.1">
    <property type="nucleotide sequence ID" value="NZ_CBCSFJ010000036.1"/>
</dbReference>
<dbReference type="EMBL" id="CP016170">
    <property type="protein sequence ID" value="ANN66592.1"/>
    <property type="molecule type" value="Genomic_DNA"/>
</dbReference>